<dbReference type="RefSeq" id="WP_038692924.1">
    <property type="nucleotide sequence ID" value="NZ_CP009286.1"/>
</dbReference>
<dbReference type="InterPro" id="IPR010982">
    <property type="entry name" value="Lambda_DNA-bd_dom_sf"/>
</dbReference>
<dbReference type="AlphaFoldDB" id="A0A089LLW5"/>
<dbReference type="STRING" id="169760.PSTEL_00755"/>
<dbReference type="GO" id="GO:0003677">
    <property type="term" value="F:DNA binding"/>
    <property type="evidence" value="ECO:0007669"/>
    <property type="project" value="InterPro"/>
</dbReference>
<dbReference type="KEGG" id="pste:PSTEL_00755"/>
<proteinExistence type="predicted"/>
<dbReference type="Proteomes" id="UP000029507">
    <property type="component" value="Chromosome"/>
</dbReference>
<dbReference type="InterPro" id="IPR001387">
    <property type="entry name" value="Cro/C1-type_HTH"/>
</dbReference>
<evidence type="ECO:0000313" key="3">
    <source>
        <dbReference type="Proteomes" id="UP000029507"/>
    </source>
</evidence>
<feature type="domain" description="HTH cro/C1-type" evidence="1">
    <location>
        <begin position="15"/>
        <end position="69"/>
    </location>
</feature>
<dbReference type="HOGENOM" id="CLU_2602770_0_0_9"/>
<evidence type="ECO:0000259" key="1">
    <source>
        <dbReference type="PROSITE" id="PS50943"/>
    </source>
</evidence>
<gene>
    <name evidence="2" type="ORF">PSTEL_00755</name>
</gene>
<accession>A0A089LLW5</accession>
<evidence type="ECO:0000313" key="2">
    <source>
        <dbReference type="EMBL" id="AIQ61872.1"/>
    </source>
</evidence>
<sequence length="79" mass="8962">MEIDSSPKHARKQTIKEIRLEQGFDLKYISRLVDIPESLLIEYENNPAHITIGLAVIISSIYKAPLSSIEFTEDNPPHS</sequence>
<organism evidence="2 3">
    <name type="scientific">Paenibacillus stellifer</name>
    <dbReference type="NCBI Taxonomy" id="169760"/>
    <lineage>
        <taxon>Bacteria</taxon>
        <taxon>Bacillati</taxon>
        <taxon>Bacillota</taxon>
        <taxon>Bacilli</taxon>
        <taxon>Bacillales</taxon>
        <taxon>Paenibacillaceae</taxon>
        <taxon>Paenibacillus</taxon>
    </lineage>
</organism>
<dbReference type="CDD" id="cd00093">
    <property type="entry name" value="HTH_XRE"/>
    <property type="match status" value="1"/>
</dbReference>
<dbReference type="Pfam" id="PF01381">
    <property type="entry name" value="HTH_3"/>
    <property type="match status" value="1"/>
</dbReference>
<reference evidence="2 3" key="1">
    <citation type="submission" date="2014-08" db="EMBL/GenBank/DDBJ databases">
        <title>Comparative genomics of the Paenibacillus odorifer group.</title>
        <authorList>
            <person name="den Bakker H.C."/>
            <person name="Tsai Y.-C."/>
            <person name="Martin N."/>
            <person name="Korlach J."/>
            <person name="Wiedmann M."/>
        </authorList>
    </citation>
    <scope>NUCLEOTIDE SEQUENCE [LARGE SCALE GENOMIC DNA]</scope>
    <source>
        <strain evidence="2 3">DSM 14472</strain>
    </source>
</reference>
<keyword evidence="3" id="KW-1185">Reference proteome</keyword>
<dbReference type="PROSITE" id="PS50943">
    <property type="entry name" value="HTH_CROC1"/>
    <property type="match status" value="1"/>
</dbReference>
<dbReference type="SUPFAM" id="SSF47413">
    <property type="entry name" value="lambda repressor-like DNA-binding domains"/>
    <property type="match status" value="1"/>
</dbReference>
<name>A0A089LLW5_9BACL</name>
<dbReference type="EMBL" id="CP009286">
    <property type="protein sequence ID" value="AIQ61872.1"/>
    <property type="molecule type" value="Genomic_DNA"/>
</dbReference>
<protein>
    <recommendedName>
        <fullName evidence="1">HTH cro/C1-type domain-containing protein</fullName>
    </recommendedName>
</protein>